<dbReference type="PANTHER" id="PTHR24346">
    <property type="entry name" value="MAP/MICROTUBULE AFFINITY-REGULATING KINASE"/>
    <property type="match status" value="1"/>
</dbReference>
<feature type="compositionally biased region" description="Basic residues" evidence="4">
    <location>
        <begin position="116"/>
        <end position="128"/>
    </location>
</feature>
<evidence type="ECO:0000256" key="1">
    <source>
        <dbReference type="ARBA" id="ARBA00022741"/>
    </source>
</evidence>
<keyword evidence="1 3" id="KW-0547">Nucleotide-binding</keyword>
<feature type="region of interest" description="Disordered" evidence="4">
    <location>
        <begin position="495"/>
        <end position="583"/>
    </location>
</feature>
<dbReference type="VEuPathDB" id="FungiDB:M747DRAFT_295638"/>
<accession>A0A505IQ40</accession>
<keyword evidence="6" id="KW-0378">Hydrolase</keyword>
<dbReference type="InterPro" id="IPR011009">
    <property type="entry name" value="Kinase-like_dom_sf"/>
</dbReference>
<dbReference type="Proteomes" id="UP000197666">
    <property type="component" value="Unassembled WGS sequence"/>
</dbReference>
<sequence length="696" mass="78659">MASGDAELPQQDASPITTERPPLPPFRCVSTPSYESPQRHHRRNPIVRRPVKETLNARSEYYTSQDDGTAEHRINQYVIKQEIGRGSFGAVHLATDQFGNEYAVKEFSKARLRKRAQSHLLRRPRGPKRPSDGFNSPLHRRAPGGDEHKENALYLIKEEIAIMKKLNHNNLVSLIEVLDDPTEDSLYMVMEMCKKGVIMKVGLEERADPYDDDQCRCWFRDLILGIEYLHAQGIVHRDIKPDNCLLTSDDVLKVVDFGVSEMFEKDSNMFTAKSAGSPAFLPPELCVVRHGDVSGKATDIWSMGVTLYCLRYGRLPFEKQSIFELYEAIKNDPVVCEGETDENFKDLMFRILEKDPAKRIPMEELREHPWVTKNGLDPLLSESENTAEIVGLPTEEEMNSAITRNIGHVMAVIKAVTHFKRLIDPAKADPPMQSILGQEYETHFVEPPMEMEPEESFTATGNMPILNKSQSLNMYNRRPWERDNVLQGFHQRREDLIPNQPTDGSESLSHHGKTGPASGSNSRNASRMEPERKDSGSIRSHNIAGGSIDDFQPNSTPQSPSPFVPLSRASSVTTKRSVEGTRGHARDPLEEEFPFLYIGPSTYTGSSNQSNIDPDTDPIFEEPDTMISAEPDEMDIDASHPIVSESPGAADFDIYETAYRQEIERIRTRTLPRQGTIPKMYLTRRVEGRDDVKKLA</sequence>
<feature type="binding site" evidence="3">
    <location>
        <position position="105"/>
    </location>
    <ligand>
        <name>ATP</name>
        <dbReference type="ChEBI" id="CHEBI:30616"/>
    </ligand>
</feature>
<dbReference type="Gene3D" id="1.10.510.10">
    <property type="entry name" value="Transferase(Phosphotransferase) domain 1"/>
    <property type="match status" value="1"/>
</dbReference>
<dbReference type="PROSITE" id="PS50011">
    <property type="entry name" value="PROTEIN_KINASE_DOM"/>
    <property type="match status" value="1"/>
</dbReference>
<dbReference type="VEuPathDB" id="FungiDB:ATCC64974_65580"/>
<name>A0A505IQ40_ASPNG</name>
<feature type="region of interest" description="Disordered" evidence="4">
    <location>
        <begin position="1"/>
        <end position="42"/>
    </location>
</feature>
<dbReference type="PROSITE" id="PS00108">
    <property type="entry name" value="PROTEIN_KINASE_ST"/>
    <property type="match status" value="1"/>
</dbReference>
<dbReference type="EMBL" id="NKJJ02000012">
    <property type="protein sequence ID" value="TPR10852.1"/>
    <property type="molecule type" value="Genomic_DNA"/>
</dbReference>
<proteinExistence type="predicted"/>
<dbReference type="Pfam" id="PF00069">
    <property type="entry name" value="Pkinase"/>
    <property type="match status" value="1"/>
</dbReference>
<evidence type="ECO:0000256" key="3">
    <source>
        <dbReference type="PROSITE-ProRule" id="PRU10141"/>
    </source>
</evidence>
<feature type="region of interest" description="Disordered" evidence="4">
    <location>
        <begin position="116"/>
        <end position="146"/>
    </location>
</feature>
<reference evidence="7" key="1">
    <citation type="submission" date="2018-10" db="EMBL/GenBank/DDBJ databases">
        <title>FDA dAtabase for Regulatory Grade micrObial Sequences (FDA-ARGOS): Supporting development and validation of Infectious Disease Dx tests.</title>
        <authorList>
            <person name="Kerrigan L."/>
            <person name="Tallon L."/>
            <person name="Sadzewicz L."/>
            <person name="Sengamalay N."/>
            <person name="Ott S."/>
            <person name="Godinez A."/>
            <person name="Nagaraj S."/>
            <person name="Vavikolanu K."/>
            <person name="Nadendla S."/>
            <person name="George J."/>
            <person name="Sichtig H."/>
        </authorList>
    </citation>
    <scope>NUCLEOTIDE SEQUENCE [LARGE SCALE GENOMIC DNA]</scope>
    <source>
        <strain evidence="7">FDAARGOS_311</strain>
    </source>
</reference>
<dbReference type="InterPro" id="IPR008271">
    <property type="entry name" value="Ser/Thr_kinase_AS"/>
</dbReference>
<organism evidence="6 7">
    <name type="scientific">Aspergillus niger</name>
    <dbReference type="NCBI Taxonomy" id="5061"/>
    <lineage>
        <taxon>Eukaryota</taxon>
        <taxon>Fungi</taxon>
        <taxon>Dikarya</taxon>
        <taxon>Ascomycota</taxon>
        <taxon>Pezizomycotina</taxon>
        <taxon>Eurotiomycetes</taxon>
        <taxon>Eurotiomycetidae</taxon>
        <taxon>Eurotiales</taxon>
        <taxon>Aspergillaceae</taxon>
        <taxon>Aspergillus</taxon>
        <taxon>Aspergillus subgen. Circumdati</taxon>
    </lineage>
</organism>
<dbReference type="PANTHER" id="PTHR24346:SF77">
    <property type="entry name" value="SERINE THREONINE PROTEIN KINASE"/>
    <property type="match status" value="1"/>
</dbReference>
<dbReference type="CDD" id="cd14008">
    <property type="entry name" value="STKc_LKB1_CaMKK"/>
    <property type="match status" value="1"/>
</dbReference>
<dbReference type="InterPro" id="IPR000719">
    <property type="entry name" value="Prot_kinase_dom"/>
</dbReference>
<dbReference type="GO" id="GO:0016787">
    <property type="term" value="F:hydrolase activity"/>
    <property type="evidence" value="ECO:0007669"/>
    <property type="project" value="UniProtKB-KW"/>
</dbReference>
<keyword evidence="2 3" id="KW-0067">ATP-binding</keyword>
<dbReference type="FunFam" id="3.30.200.20:FF:000447">
    <property type="entry name" value="Calcium/calmodulin dependent protein kinase"/>
    <property type="match status" value="1"/>
</dbReference>
<dbReference type="SMART" id="SM00220">
    <property type="entry name" value="S_TKc"/>
    <property type="match status" value="1"/>
</dbReference>
<evidence type="ECO:0000259" key="5">
    <source>
        <dbReference type="PROSITE" id="PS50011"/>
    </source>
</evidence>
<evidence type="ECO:0000256" key="4">
    <source>
        <dbReference type="SAM" id="MobiDB-lite"/>
    </source>
</evidence>
<dbReference type="GO" id="GO:0005524">
    <property type="term" value="F:ATP binding"/>
    <property type="evidence" value="ECO:0007669"/>
    <property type="project" value="UniProtKB-UniRule"/>
</dbReference>
<dbReference type="InterPro" id="IPR017441">
    <property type="entry name" value="Protein_kinase_ATP_BS"/>
</dbReference>
<dbReference type="GO" id="GO:0005737">
    <property type="term" value="C:cytoplasm"/>
    <property type="evidence" value="ECO:0007669"/>
    <property type="project" value="TreeGrafter"/>
</dbReference>
<evidence type="ECO:0000256" key="2">
    <source>
        <dbReference type="ARBA" id="ARBA00022840"/>
    </source>
</evidence>
<dbReference type="GO" id="GO:0004674">
    <property type="term" value="F:protein serine/threonine kinase activity"/>
    <property type="evidence" value="ECO:0007669"/>
    <property type="project" value="TreeGrafter"/>
</dbReference>
<dbReference type="SUPFAM" id="SSF56112">
    <property type="entry name" value="Protein kinase-like (PK-like)"/>
    <property type="match status" value="1"/>
</dbReference>
<dbReference type="GO" id="GO:0035556">
    <property type="term" value="P:intracellular signal transduction"/>
    <property type="evidence" value="ECO:0007669"/>
    <property type="project" value="TreeGrafter"/>
</dbReference>
<dbReference type="Gene3D" id="3.30.200.20">
    <property type="entry name" value="Phosphorylase Kinase, domain 1"/>
    <property type="match status" value="1"/>
</dbReference>
<dbReference type="VEuPathDB" id="FungiDB:An17g01865"/>
<dbReference type="FunFam" id="1.10.510.10:FF:000995">
    <property type="entry name" value="BcCMK3, calcium/calmodulin-dependent protein kinase"/>
    <property type="match status" value="1"/>
</dbReference>
<protein>
    <submittedName>
        <fullName evidence="6">Peptidyl-tRNA hydrolase family protein</fullName>
    </submittedName>
</protein>
<gene>
    <name evidence="6" type="ORF">CAN33_0036410</name>
</gene>
<dbReference type="AlphaFoldDB" id="A0A505IQ40"/>
<feature type="compositionally biased region" description="Basic and acidic residues" evidence="4">
    <location>
        <begin position="526"/>
        <end position="536"/>
    </location>
</feature>
<feature type="domain" description="Protein kinase" evidence="5">
    <location>
        <begin position="77"/>
        <end position="371"/>
    </location>
</feature>
<comment type="caution">
    <text evidence="6">The sequence shown here is derived from an EMBL/GenBank/DDBJ whole genome shotgun (WGS) entry which is preliminary data.</text>
</comment>
<dbReference type="VEuPathDB" id="FungiDB:ASPNIDRAFT2_1123577"/>
<evidence type="ECO:0000313" key="7">
    <source>
        <dbReference type="Proteomes" id="UP000197666"/>
    </source>
</evidence>
<evidence type="ECO:0000313" key="6">
    <source>
        <dbReference type="EMBL" id="TPR10852.1"/>
    </source>
</evidence>
<dbReference type="PROSITE" id="PS00107">
    <property type="entry name" value="PROTEIN_KINASE_ATP"/>
    <property type="match status" value="1"/>
</dbReference>